<dbReference type="InterPro" id="IPR000843">
    <property type="entry name" value="HTH_LacI"/>
</dbReference>
<organism evidence="5 6">
    <name type="scientific">Sediminicola luteus</name>
    <dbReference type="NCBI Taxonomy" id="319238"/>
    <lineage>
        <taxon>Bacteria</taxon>
        <taxon>Pseudomonadati</taxon>
        <taxon>Bacteroidota</taxon>
        <taxon>Flavobacteriia</taxon>
        <taxon>Flavobacteriales</taxon>
        <taxon>Flavobacteriaceae</taxon>
        <taxon>Sediminicola</taxon>
    </lineage>
</organism>
<dbReference type="InterPro" id="IPR025997">
    <property type="entry name" value="SBP_2_dom"/>
</dbReference>
<reference evidence="5 6" key="1">
    <citation type="submission" date="2017-04" db="EMBL/GenBank/DDBJ databases">
        <title>A new member of the family Flavobacteriaceae isolated from ascidians.</title>
        <authorList>
            <person name="Chen L."/>
        </authorList>
    </citation>
    <scope>NUCLEOTIDE SEQUENCE [LARGE SCALE GENOMIC DNA]</scope>
    <source>
        <strain evidence="5 6">HQA918</strain>
    </source>
</reference>
<comment type="caution">
    <text evidence="5">The sequence shown here is derived from an EMBL/GenBank/DDBJ whole genome shotgun (WGS) entry which is preliminary data.</text>
</comment>
<evidence type="ECO:0000256" key="1">
    <source>
        <dbReference type="ARBA" id="ARBA00023015"/>
    </source>
</evidence>
<dbReference type="RefSeq" id="WP_097440028.1">
    <property type="nucleotide sequence ID" value="NZ_KZ300476.1"/>
</dbReference>
<dbReference type="Pfam" id="PF00356">
    <property type="entry name" value="LacI"/>
    <property type="match status" value="1"/>
</dbReference>
<sequence>MITIKEIAQLAGVSPGTVDRVIHGRGGVSKKTEAKIKALMEDHNFTVNKIARSLAIKKKYVLGVLMPAASRAQSFWASPLEGVQKASEEVVGFGVMVHTFTFDQSDTRSYMDAFATMLDEKPDAIVLVPTFKKETALLVKRMDSEGIPFVFLNIDLDAFSNISYVGQHSYQGGTVAGQLMQLCVGAQGKVLIAHSRTDLSNFHNITQRIRGFQDYLHSCGGQVSTVSWQLPSEMDDVALADLETIIGNDKAIRGIFVPTSRVSYLTKKLSENILAHLQIIGFDTTPGNIDALKEGRVTMLISQKSYDQGYRAVESMSEYLLYKRELPEKIFSPIEIVTKENVGYLQRKAHAILS</sequence>
<dbReference type="OrthoDB" id="628703at2"/>
<accession>A0A2A4G9U8</accession>
<proteinExistence type="predicted"/>
<dbReference type="PANTHER" id="PTHR30146:SF144">
    <property type="entry name" value="LACI-FAMILY TRANSCRIPTION REGULATOR"/>
    <property type="match status" value="1"/>
</dbReference>
<dbReference type="GO" id="GO:0003700">
    <property type="term" value="F:DNA-binding transcription factor activity"/>
    <property type="evidence" value="ECO:0007669"/>
    <property type="project" value="TreeGrafter"/>
</dbReference>
<keyword evidence="2" id="KW-0238">DNA-binding</keyword>
<gene>
    <name evidence="5" type="ORF">B7P33_06140</name>
</gene>
<dbReference type="Gene3D" id="3.40.50.2300">
    <property type="match status" value="2"/>
</dbReference>
<name>A0A2A4G9U8_9FLAO</name>
<evidence type="ECO:0000313" key="6">
    <source>
        <dbReference type="Proteomes" id="UP000219559"/>
    </source>
</evidence>
<dbReference type="InterPro" id="IPR010982">
    <property type="entry name" value="Lambda_DNA-bd_dom_sf"/>
</dbReference>
<feature type="domain" description="HTH lacI-type" evidence="4">
    <location>
        <begin position="2"/>
        <end position="56"/>
    </location>
</feature>
<dbReference type="PANTHER" id="PTHR30146">
    <property type="entry name" value="LACI-RELATED TRANSCRIPTIONAL REPRESSOR"/>
    <property type="match status" value="1"/>
</dbReference>
<dbReference type="PROSITE" id="PS50932">
    <property type="entry name" value="HTH_LACI_2"/>
    <property type="match status" value="1"/>
</dbReference>
<dbReference type="GO" id="GO:0000976">
    <property type="term" value="F:transcription cis-regulatory region binding"/>
    <property type="evidence" value="ECO:0007669"/>
    <property type="project" value="TreeGrafter"/>
</dbReference>
<dbReference type="Gene3D" id="1.10.260.40">
    <property type="entry name" value="lambda repressor-like DNA-binding domains"/>
    <property type="match status" value="1"/>
</dbReference>
<evidence type="ECO:0000256" key="3">
    <source>
        <dbReference type="ARBA" id="ARBA00023163"/>
    </source>
</evidence>
<dbReference type="EMBL" id="NBWU01000002">
    <property type="protein sequence ID" value="PCE64748.1"/>
    <property type="molecule type" value="Genomic_DNA"/>
</dbReference>
<protein>
    <recommendedName>
        <fullName evidence="4">HTH lacI-type domain-containing protein</fullName>
    </recommendedName>
</protein>
<dbReference type="Proteomes" id="UP000219559">
    <property type="component" value="Unassembled WGS sequence"/>
</dbReference>
<dbReference type="PROSITE" id="PS00356">
    <property type="entry name" value="HTH_LACI_1"/>
    <property type="match status" value="1"/>
</dbReference>
<evidence type="ECO:0000256" key="2">
    <source>
        <dbReference type="ARBA" id="ARBA00023125"/>
    </source>
</evidence>
<dbReference type="AlphaFoldDB" id="A0A2A4G9U8"/>
<evidence type="ECO:0000313" key="5">
    <source>
        <dbReference type="EMBL" id="PCE64748.1"/>
    </source>
</evidence>
<dbReference type="SMART" id="SM00354">
    <property type="entry name" value="HTH_LACI"/>
    <property type="match status" value="1"/>
</dbReference>
<keyword evidence="3" id="KW-0804">Transcription</keyword>
<keyword evidence="1" id="KW-0805">Transcription regulation</keyword>
<dbReference type="Pfam" id="PF13407">
    <property type="entry name" value="Peripla_BP_4"/>
    <property type="match status" value="1"/>
</dbReference>
<dbReference type="InterPro" id="IPR028082">
    <property type="entry name" value="Peripla_BP_I"/>
</dbReference>
<dbReference type="SUPFAM" id="SSF53822">
    <property type="entry name" value="Periplasmic binding protein-like I"/>
    <property type="match status" value="1"/>
</dbReference>
<keyword evidence="6" id="KW-1185">Reference proteome</keyword>
<dbReference type="CDD" id="cd01392">
    <property type="entry name" value="HTH_LacI"/>
    <property type="match status" value="1"/>
</dbReference>
<evidence type="ECO:0000259" key="4">
    <source>
        <dbReference type="PROSITE" id="PS50932"/>
    </source>
</evidence>
<dbReference type="SUPFAM" id="SSF47413">
    <property type="entry name" value="lambda repressor-like DNA-binding domains"/>
    <property type="match status" value="1"/>
</dbReference>